<keyword evidence="3" id="KW-1185">Reference proteome</keyword>
<feature type="compositionally biased region" description="Pro residues" evidence="1">
    <location>
        <begin position="1"/>
        <end position="18"/>
    </location>
</feature>
<gene>
    <name evidence="2" type="ORF">B0I32_1651</name>
</gene>
<sequence length="358" mass="37359">PRSPLPAPRSPLPAPRSPLPDFRGSGSQGFAPWSGGFRASCCCDPSLSAARSQLFVCGSSLSGSPAPPPWVMASWPECRWSASRFPASALGSRRSVAGLPLPKVRSRGPGSGLPDSRNFPFLPAACVRLFPVARWPGGPVARWPGGPVARWLGGSVARWLGGSVARLLGVVGAGSRRSVRRFPFAALGGLLWTPLLAPCGRGPDFGASGLQAAVPVARLPVFGASLPRFSLKGWLWAPASCCPVSCCPPSGRPCPFPVAAPAPSVGSLLVVGFWGSLPAQVLPTPALAVVRCMRGSGFEGVKSVIGAVKWVHRGRVLPKGVCRGLGSEVSVLAALTCSTPPHQHQETRHPMYMRRNTV</sequence>
<proteinExistence type="predicted"/>
<dbReference type="Proteomes" id="UP000238312">
    <property type="component" value="Unassembled WGS sequence"/>
</dbReference>
<accession>A0A2T0LJY3</accession>
<dbReference type="AlphaFoldDB" id="A0A2T0LJY3"/>
<evidence type="ECO:0000313" key="2">
    <source>
        <dbReference type="EMBL" id="PRX42871.1"/>
    </source>
</evidence>
<reference evidence="2 3" key="1">
    <citation type="submission" date="2018-03" db="EMBL/GenBank/DDBJ databases">
        <title>Genomic Encyclopedia of Type Strains, Phase III (KMG-III): the genomes of soil and plant-associated and newly described type strains.</title>
        <authorList>
            <person name="Whitman W."/>
        </authorList>
    </citation>
    <scope>NUCLEOTIDE SEQUENCE [LARGE SCALE GENOMIC DNA]</scope>
    <source>
        <strain evidence="2 3">CGMCC 4.7104</strain>
    </source>
</reference>
<evidence type="ECO:0000256" key="1">
    <source>
        <dbReference type="SAM" id="MobiDB-lite"/>
    </source>
</evidence>
<organism evidence="2 3">
    <name type="scientific">Nonomuraea fuscirosea</name>
    <dbReference type="NCBI Taxonomy" id="1291556"/>
    <lineage>
        <taxon>Bacteria</taxon>
        <taxon>Bacillati</taxon>
        <taxon>Actinomycetota</taxon>
        <taxon>Actinomycetes</taxon>
        <taxon>Streptosporangiales</taxon>
        <taxon>Streptosporangiaceae</taxon>
        <taxon>Nonomuraea</taxon>
    </lineage>
</organism>
<evidence type="ECO:0000313" key="3">
    <source>
        <dbReference type="Proteomes" id="UP000238312"/>
    </source>
</evidence>
<protein>
    <submittedName>
        <fullName evidence="2">Uncharacterized protein</fullName>
    </submittedName>
</protein>
<dbReference type="EMBL" id="PVNG01000065">
    <property type="protein sequence ID" value="PRX42871.1"/>
    <property type="molecule type" value="Genomic_DNA"/>
</dbReference>
<name>A0A2T0LJY3_9ACTN</name>
<feature type="non-terminal residue" evidence="2">
    <location>
        <position position="1"/>
    </location>
</feature>
<feature type="region of interest" description="Disordered" evidence="1">
    <location>
        <begin position="1"/>
        <end position="26"/>
    </location>
</feature>
<comment type="caution">
    <text evidence="2">The sequence shown here is derived from an EMBL/GenBank/DDBJ whole genome shotgun (WGS) entry which is preliminary data.</text>
</comment>